<feature type="domain" description="SHSP" evidence="3">
    <location>
        <begin position="42"/>
        <end position="152"/>
    </location>
</feature>
<dbReference type="EMBL" id="MT631240">
    <property type="protein sequence ID" value="QNO47095.1"/>
    <property type="molecule type" value="Genomic_DNA"/>
</dbReference>
<dbReference type="SUPFAM" id="SSF49764">
    <property type="entry name" value="HSP20-like chaperones"/>
    <property type="match status" value="1"/>
</dbReference>
<evidence type="ECO:0000313" key="5">
    <source>
        <dbReference type="EMBL" id="QNO47095.1"/>
    </source>
</evidence>
<dbReference type="InterPro" id="IPR002068">
    <property type="entry name" value="A-crystallin/Hsp20_dom"/>
</dbReference>
<dbReference type="InterPro" id="IPR007052">
    <property type="entry name" value="CS_dom"/>
</dbReference>
<dbReference type="PANTHER" id="PTHR11527">
    <property type="entry name" value="HEAT-SHOCK PROTEIN 20 FAMILY MEMBER"/>
    <property type="match status" value="1"/>
</dbReference>
<evidence type="ECO:0000256" key="1">
    <source>
        <dbReference type="PROSITE-ProRule" id="PRU00285"/>
    </source>
</evidence>
<dbReference type="Gene3D" id="2.60.40.790">
    <property type="match status" value="1"/>
</dbReference>
<comment type="similarity">
    <text evidence="1 2">Belongs to the small heat shock protein (HSP20) family.</text>
</comment>
<gene>
    <name evidence="5" type="ORF">ONOHIMFI_00021</name>
</gene>
<dbReference type="AlphaFoldDB" id="A0A7G9YGG1"/>
<organism evidence="5">
    <name type="scientific">Candidatus Methanogaster sp. ANME-2c ERB4</name>
    <dbReference type="NCBI Taxonomy" id="2759911"/>
    <lineage>
        <taxon>Archaea</taxon>
        <taxon>Methanobacteriati</taxon>
        <taxon>Methanobacteriota</taxon>
        <taxon>Stenosarchaea group</taxon>
        <taxon>Methanomicrobia</taxon>
        <taxon>Methanosarcinales</taxon>
        <taxon>ANME-2 cluster</taxon>
        <taxon>Candidatus Methanogasteraceae</taxon>
        <taxon>Candidatus Methanogaster</taxon>
    </lineage>
</organism>
<dbReference type="PROSITE" id="PS01031">
    <property type="entry name" value="SHSP"/>
    <property type="match status" value="1"/>
</dbReference>
<evidence type="ECO:0000256" key="2">
    <source>
        <dbReference type="RuleBase" id="RU003616"/>
    </source>
</evidence>
<proteinExistence type="inferred from homology"/>
<dbReference type="InterPro" id="IPR031107">
    <property type="entry name" value="Small_HSP"/>
</dbReference>
<evidence type="ECO:0000259" key="3">
    <source>
        <dbReference type="PROSITE" id="PS01031"/>
    </source>
</evidence>
<dbReference type="CDD" id="cd06464">
    <property type="entry name" value="ACD_sHsps-like"/>
    <property type="match status" value="1"/>
</dbReference>
<name>A0A7G9YGG1_9EURY</name>
<accession>A0A7G9YGG1</accession>
<dbReference type="PROSITE" id="PS51203">
    <property type="entry name" value="CS"/>
    <property type="match status" value="1"/>
</dbReference>
<dbReference type="Pfam" id="PF00011">
    <property type="entry name" value="HSP20"/>
    <property type="match status" value="1"/>
</dbReference>
<evidence type="ECO:0000259" key="4">
    <source>
        <dbReference type="PROSITE" id="PS51203"/>
    </source>
</evidence>
<dbReference type="InterPro" id="IPR008978">
    <property type="entry name" value="HSP20-like_chaperone"/>
</dbReference>
<sequence length="152" mass="17066">MYRRLLDPFEELHRMQEWMNRAFGESGPIAPGRLLPSGAREATMETVTPSMDLQDTEDKVLVTADVPGVDKGDVTVNVRGDMLEITAEKKEEKEEKGEGYIRRERGYTGFYRRIPLPAEVDPGKVDATLADGVLRIEMTKTAPSEAKKIEVK</sequence>
<feature type="domain" description="CS" evidence="4">
    <location>
        <begin position="46"/>
        <end position="152"/>
    </location>
</feature>
<reference evidence="5" key="1">
    <citation type="submission" date="2020-06" db="EMBL/GenBank/DDBJ databases">
        <title>Unique genomic features of the anaerobic methanotrophic archaea.</title>
        <authorList>
            <person name="Chadwick G.L."/>
            <person name="Skennerton C.T."/>
            <person name="Laso-Perez R."/>
            <person name="Leu A.O."/>
            <person name="Speth D.R."/>
            <person name="Yu H."/>
            <person name="Morgan-Lang C."/>
            <person name="Hatzenpichler R."/>
            <person name="Goudeau D."/>
            <person name="Malmstrom R."/>
            <person name="Brazelton W.J."/>
            <person name="Woyke T."/>
            <person name="Hallam S.J."/>
            <person name="Tyson G.W."/>
            <person name="Wegener G."/>
            <person name="Boetius A."/>
            <person name="Orphan V."/>
        </authorList>
    </citation>
    <scope>NUCLEOTIDE SEQUENCE</scope>
</reference>
<protein>
    <submittedName>
        <fullName evidence="5">Uncharacterized protein</fullName>
    </submittedName>
</protein>